<dbReference type="OrthoDB" id="8062037at2759"/>
<evidence type="ECO:0000313" key="3">
    <source>
        <dbReference type="Proteomes" id="UP000606786"/>
    </source>
</evidence>
<feature type="region of interest" description="Disordered" evidence="1">
    <location>
        <begin position="127"/>
        <end position="171"/>
    </location>
</feature>
<protein>
    <submittedName>
        <fullName evidence="2">(Mediterranean fruit fly) hypothetical protein</fullName>
    </submittedName>
</protein>
<name>A0A811V436_CERCA</name>
<dbReference type="AlphaFoldDB" id="A0A811V436"/>
<evidence type="ECO:0000256" key="1">
    <source>
        <dbReference type="SAM" id="MobiDB-lite"/>
    </source>
</evidence>
<keyword evidence="3" id="KW-1185">Reference proteome</keyword>
<dbReference type="Proteomes" id="UP000606786">
    <property type="component" value="Unassembled WGS sequence"/>
</dbReference>
<accession>A0A811V436</accession>
<feature type="compositionally biased region" description="Acidic residues" evidence="1">
    <location>
        <begin position="147"/>
        <end position="160"/>
    </location>
</feature>
<gene>
    <name evidence="2" type="ORF">CCAP1982_LOCUS13022</name>
</gene>
<reference evidence="2" key="1">
    <citation type="submission" date="2020-11" db="EMBL/GenBank/DDBJ databases">
        <authorList>
            <person name="Whitehead M."/>
        </authorList>
    </citation>
    <scope>NUCLEOTIDE SEQUENCE</scope>
    <source>
        <strain evidence="2">EGII</strain>
    </source>
</reference>
<proteinExistence type="predicted"/>
<sequence>MLKKFVTLQSDVSPSKNPYEVRTYMGDSPNSLDWKIEMCEKVRKCERPENSTISKVMTIEDELRRLNQKVKESRFQREIKRKCSKTDDFIMCTQPLRTPSELKEHSIMRERFLRVAYDMTRRVHDGSEIPLKAPSHIEIASPVPSQDEGEGENSNEEEGEEEKKSVKPQIASPSCSLDVIYKPSAKLLLLHDPLRFNYFYRIAAMFNPAE</sequence>
<evidence type="ECO:0000313" key="2">
    <source>
        <dbReference type="EMBL" id="CAD7004627.1"/>
    </source>
</evidence>
<comment type="caution">
    <text evidence="2">The sequence shown here is derived from an EMBL/GenBank/DDBJ whole genome shotgun (WGS) entry which is preliminary data.</text>
</comment>
<organism evidence="2 3">
    <name type="scientific">Ceratitis capitata</name>
    <name type="common">Mediterranean fruit fly</name>
    <name type="synonym">Tephritis capitata</name>
    <dbReference type="NCBI Taxonomy" id="7213"/>
    <lineage>
        <taxon>Eukaryota</taxon>
        <taxon>Metazoa</taxon>
        <taxon>Ecdysozoa</taxon>
        <taxon>Arthropoda</taxon>
        <taxon>Hexapoda</taxon>
        <taxon>Insecta</taxon>
        <taxon>Pterygota</taxon>
        <taxon>Neoptera</taxon>
        <taxon>Endopterygota</taxon>
        <taxon>Diptera</taxon>
        <taxon>Brachycera</taxon>
        <taxon>Muscomorpha</taxon>
        <taxon>Tephritoidea</taxon>
        <taxon>Tephritidae</taxon>
        <taxon>Ceratitis</taxon>
        <taxon>Ceratitis</taxon>
    </lineage>
</organism>
<dbReference type="EMBL" id="CAJHJT010000034">
    <property type="protein sequence ID" value="CAD7004627.1"/>
    <property type="molecule type" value="Genomic_DNA"/>
</dbReference>